<dbReference type="AlphaFoldDB" id="A0A540WWX4"/>
<dbReference type="GO" id="GO:0010134">
    <property type="term" value="P:sulfate assimilation via adenylyl sulfate reduction"/>
    <property type="evidence" value="ECO:0007669"/>
    <property type="project" value="TreeGrafter"/>
</dbReference>
<dbReference type="GO" id="GO:0004020">
    <property type="term" value="F:adenylylsulfate kinase activity"/>
    <property type="evidence" value="ECO:0007669"/>
    <property type="project" value="UniProtKB-EC"/>
</dbReference>
<dbReference type="GO" id="GO:0070814">
    <property type="term" value="P:hydrogen sulfide biosynthetic process"/>
    <property type="evidence" value="ECO:0007669"/>
    <property type="project" value="UniProtKB-UniPathway"/>
</dbReference>
<dbReference type="InterPro" id="IPR059117">
    <property type="entry name" value="APS_kinase_dom"/>
</dbReference>
<evidence type="ECO:0000256" key="5">
    <source>
        <dbReference type="ARBA" id="ARBA00022840"/>
    </source>
</evidence>
<dbReference type="Gene3D" id="3.40.50.300">
    <property type="entry name" value="P-loop containing nucleotide triphosphate hydrolases"/>
    <property type="match status" value="1"/>
</dbReference>
<gene>
    <name evidence="9" type="primary">cysC</name>
    <name evidence="9" type="ORF">FJV41_23605</name>
</gene>
<evidence type="ECO:0000256" key="1">
    <source>
        <dbReference type="ARBA" id="ARBA00001823"/>
    </source>
</evidence>
<dbReference type="EMBL" id="VIFM01000098">
    <property type="protein sequence ID" value="TQF13509.1"/>
    <property type="molecule type" value="Genomic_DNA"/>
</dbReference>
<evidence type="ECO:0000313" key="9">
    <source>
        <dbReference type="EMBL" id="TQF13509.1"/>
    </source>
</evidence>
<evidence type="ECO:0000256" key="6">
    <source>
        <dbReference type="RuleBase" id="RU004347"/>
    </source>
</evidence>
<feature type="compositionally biased region" description="Basic and acidic residues" evidence="7">
    <location>
        <begin position="230"/>
        <end position="239"/>
    </location>
</feature>
<evidence type="ECO:0000259" key="8">
    <source>
        <dbReference type="Pfam" id="PF01583"/>
    </source>
</evidence>
<dbReference type="RefSeq" id="WP_141644792.1">
    <property type="nucleotide sequence ID" value="NZ_VIFM01000098.1"/>
</dbReference>
<comment type="similarity">
    <text evidence="6">Belongs to the APS kinase family.</text>
</comment>
<dbReference type="PANTHER" id="PTHR42700">
    <property type="entry name" value="SULFATE ADENYLYLTRANSFERASE"/>
    <property type="match status" value="1"/>
</dbReference>
<keyword evidence="6 9" id="KW-0418">Kinase</keyword>
<evidence type="ECO:0000256" key="4">
    <source>
        <dbReference type="ARBA" id="ARBA00022741"/>
    </source>
</evidence>
<keyword evidence="5 6" id="KW-0067">ATP-binding</keyword>
<evidence type="ECO:0000256" key="2">
    <source>
        <dbReference type="ARBA" id="ARBA00012121"/>
    </source>
</evidence>
<dbReference type="GO" id="GO:0019379">
    <property type="term" value="P:sulfate assimilation, phosphoadenylyl sulfate reduction by phosphoadenylyl-sulfate reductase (thioredoxin)"/>
    <property type="evidence" value="ECO:0007669"/>
    <property type="project" value="TreeGrafter"/>
</dbReference>
<dbReference type="NCBIfam" id="TIGR00455">
    <property type="entry name" value="apsK"/>
    <property type="match status" value="1"/>
</dbReference>
<dbReference type="InterPro" id="IPR002891">
    <property type="entry name" value="APS"/>
</dbReference>
<dbReference type="InterPro" id="IPR050512">
    <property type="entry name" value="Sulf_AdTrans/APS_kinase"/>
</dbReference>
<dbReference type="Proteomes" id="UP000315369">
    <property type="component" value="Unassembled WGS sequence"/>
</dbReference>
<dbReference type="SUPFAM" id="SSF52540">
    <property type="entry name" value="P-loop containing nucleoside triphosphate hydrolases"/>
    <property type="match status" value="1"/>
</dbReference>
<accession>A0A540WWX4</accession>
<evidence type="ECO:0000256" key="7">
    <source>
        <dbReference type="SAM" id="MobiDB-lite"/>
    </source>
</evidence>
<organism evidence="9 10">
    <name type="scientific">Myxococcus llanfairpwllgwyngyllgogerychwyrndrobwllllantysiliogogogochensis</name>
    <dbReference type="NCBI Taxonomy" id="2590453"/>
    <lineage>
        <taxon>Bacteria</taxon>
        <taxon>Pseudomonadati</taxon>
        <taxon>Myxococcota</taxon>
        <taxon>Myxococcia</taxon>
        <taxon>Myxococcales</taxon>
        <taxon>Cystobacterineae</taxon>
        <taxon>Myxococcaceae</taxon>
        <taxon>Myxococcus</taxon>
    </lineage>
</organism>
<sequence length="266" mass="28589">MASNTGFTLWLTGMSGTGKSTTAAYIAARLRQVGRNVEILDEGELADELWAGLGDSKDERNTIAGRLGFVANVLTRNGVAALVPCVSPYKGKREENRRAIGRYVEVYVDCPTEKLIERDSTGRYKKALNGEIPNFIGITEPYEPPNSPEVTIHSDVESVEDGAAKIFQSLLDLGYMTTEELKIITGKKMKANPLPAKGERAEKAEKPEKGGGAKARRAEEPKVAAKVKPAKADKADKGAKSRPATRAARVAKPAPAGKKPAKGKSR</sequence>
<dbReference type="Pfam" id="PF01583">
    <property type="entry name" value="APS_kinase"/>
    <property type="match status" value="1"/>
</dbReference>
<dbReference type="GO" id="GO:0005524">
    <property type="term" value="F:ATP binding"/>
    <property type="evidence" value="ECO:0007669"/>
    <property type="project" value="UniProtKB-KW"/>
</dbReference>
<dbReference type="OrthoDB" id="9804504at2"/>
<dbReference type="UniPathway" id="UPA00140">
    <property type="reaction ID" value="UER00205"/>
</dbReference>
<comment type="catalytic activity">
    <reaction evidence="1 6">
        <text>adenosine 5'-phosphosulfate + ATP = 3'-phosphoadenylyl sulfate + ADP + H(+)</text>
        <dbReference type="Rhea" id="RHEA:24152"/>
        <dbReference type="ChEBI" id="CHEBI:15378"/>
        <dbReference type="ChEBI" id="CHEBI:30616"/>
        <dbReference type="ChEBI" id="CHEBI:58243"/>
        <dbReference type="ChEBI" id="CHEBI:58339"/>
        <dbReference type="ChEBI" id="CHEBI:456216"/>
        <dbReference type="EC" id="2.7.1.25"/>
    </reaction>
</comment>
<feature type="compositionally biased region" description="Low complexity" evidence="7">
    <location>
        <begin position="242"/>
        <end position="258"/>
    </location>
</feature>
<comment type="function">
    <text evidence="6">Catalyzes the synthesis of activated sulfate.</text>
</comment>
<keyword evidence="3 6" id="KW-0808">Transferase</keyword>
<dbReference type="EC" id="2.7.1.25" evidence="2 6"/>
<dbReference type="GO" id="GO:0004781">
    <property type="term" value="F:sulfate adenylyltransferase (ATP) activity"/>
    <property type="evidence" value="ECO:0007669"/>
    <property type="project" value="TreeGrafter"/>
</dbReference>
<keyword evidence="4 6" id="KW-0547">Nucleotide-binding</keyword>
<proteinExistence type="inferred from homology"/>
<evidence type="ECO:0000256" key="3">
    <source>
        <dbReference type="ARBA" id="ARBA00022679"/>
    </source>
</evidence>
<dbReference type="CDD" id="cd02027">
    <property type="entry name" value="APSK"/>
    <property type="match status" value="1"/>
</dbReference>
<name>A0A540WWX4_9BACT</name>
<comment type="caution">
    <text evidence="9">The sequence shown here is derived from an EMBL/GenBank/DDBJ whole genome shotgun (WGS) entry which is preliminary data.</text>
</comment>
<feature type="compositionally biased region" description="Basic and acidic residues" evidence="7">
    <location>
        <begin position="197"/>
        <end position="223"/>
    </location>
</feature>
<comment type="pathway">
    <text evidence="6">Sulfur metabolism; hydrogen sulfide biosynthesis; sulfite from sulfate: step 2/3.</text>
</comment>
<protein>
    <recommendedName>
        <fullName evidence="2 6">Adenylyl-sulfate kinase</fullName>
        <ecNumber evidence="2 6">2.7.1.25</ecNumber>
    </recommendedName>
</protein>
<dbReference type="GO" id="GO:0005737">
    <property type="term" value="C:cytoplasm"/>
    <property type="evidence" value="ECO:0007669"/>
    <property type="project" value="TreeGrafter"/>
</dbReference>
<keyword evidence="10" id="KW-1185">Reference proteome</keyword>
<feature type="region of interest" description="Disordered" evidence="7">
    <location>
        <begin position="193"/>
        <end position="266"/>
    </location>
</feature>
<reference evidence="9 10" key="1">
    <citation type="submission" date="2019-06" db="EMBL/GenBank/DDBJ databases">
        <authorList>
            <person name="Livingstone P."/>
            <person name="Whitworth D."/>
        </authorList>
    </citation>
    <scope>NUCLEOTIDE SEQUENCE [LARGE SCALE GENOMIC DNA]</scope>
    <source>
        <strain evidence="9 10">AM401</strain>
    </source>
</reference>
<feature type="domain" description="APS kinase" evidence="8">
    <location>
        <begin position="6"/>
        <end position="152"/>
    </location>
</feature>
<evidence type="ECO:0000313" key="10">
    <source>
        <dbReference type="Proteomes" id="UP000315369"/>
    </source>
</evidence>
<dbReference type="InterPro" id="IPR027417">
    <property type="entry name" value="P-loop_NTPase"/>
</dbReference>
<dbReference type="PANTHER" id="PTHR42700:SF1">
    <property type="entry name" value="SULFATE ADENYLYLTRANSFERASE"/>
    <property type="match status" value="1"/>
</dbReference>